<evidence type="ECO:0000256" key="3">
    <source>
        <dbReference type="ARBA" id="ARBA00022553"/>
    </source>
</evidence>
<evidence type="ECO:0000256" key="8">
    <source>
        <dbReference type="ARBA" id="ARBA00023012"/>
    </source>
</evidence>
<keyword evidence="5" id="KW-0547">Nucleotide-binding</keyword>
<dbReference type="Pfam" id="PF07730">
    <property type="entry name" value="HisKA_3"/>
    <property type="match status" value="1"/>
</dbReference>
<dbReference type="InterPro" id="IPR036890">
    <property type="entry name" value="HATPase_C_sf"/>
</dbReference>
<dbReference type="GO" id="GO:0046983">
    <property type="term" value="F:protein dimerization activity"/>
    <property type="evidence" value="ECO:0007669"/>
    <property type="project" value="InterPro"/>
</dbReference>
<dbReference type="InterPro" id="IPR050482">
    <property type="entry name" value="Sensor_HK_TwoCompSys"/>
</dbReference>
<reference evidence="12" key="1">
    <citation type="submission" date="2021-01" db="EMBL/GenBank/DDBJ databases">
        <title>Whole genome shotgun sequence of Actinoplanes cyaneus NBRC 14990.</title>
        <authorList>
            <person name="Komaki H."/>
            <person name="Tamura T."/>
        </authorList>
    </citation>
    <scope>NUCLEOTIDE SEQUENCE</scope>
    <source>
        <strain evidence="12">NBRC 14990</strain>
    </source>
</reference>
<evidence type="ECO:0000256" key="5">
    <source>
        <dbReference type="ARBA" id="ARBA00022741"/>
    </source>
</evidence>
<keyword evidence="9" id="KW-0472">Membrane</keyword>
<accession>A0A919IDK7</accession>
<feature type="transmembrane region" description="Helical" evidence="9">
    <location>
        <begin position="131"/>
        <end position="148"/>
    </location>
</feature>
<feature type="domain" description="DUF7134" evidence="11">
    <location>
        <begin position="14"/>
        <end position="158"/>
    </location>
</feature>
<evidence type="ECO:0000256" key="7">
    <source>
        <dbReference type="ARBA" id="ARBA00022840"/>
    </source>
</evidence>
<evidence type="ECO:0000256" key="6">
    <source>
        <dbReference type="ARBA" id="ARBA00022777"/>
    </source>
</evidence>
<keyword evidence="9" id="KW-1133">Transmembrane helix</keyword>
<keyword evidence="9" id="KW-0812">Transmembrane</keyword>
<keyword evidence="4" id="KW-0808">Transferase</keyword>
<evidence type="ECO:0000313" key="13">
    <source>
        <dbReference type="Proteomes" id="UP000619479"/>
    </source>
</evidence>
<evidence type="ECO:0000313" key="12">
    <source>
        <dbReference type="EMBL" id="GID63629.1"/>
    </source>
</evidence>
<dbReference type="Gene3D" id="1.20.5.1930">
    <property type="match status" value="1"/>
</dbReference>
<dbReference type="EMBL" id="BOMH01000011">
    <property type="protein sequence ID" value="GID63629.1"/>
    <property type="molecule type" value="Genomic_DNA"/>
</dbReference>
<dbReference type="AlphaFoldDB" id="A0A919IDK7"/>
<dbReference type="InterPro" id="IPR055558">
    <property type="entry name" value="DUF7134"/>
</dbReference>
<dbReference type="PANTHER" id="PTHR24421">
    <property type="entry name" value="NITRATE/NITRITE SENSOR PROTEIN NARX-RELATED"/>
    <property type="match status" value="1"/>
</dbReference>
<dbReference type="InterPro" id="IPR011712">
    <property type="entry name" value="Sig_transdc_His_kin_sub3_dim/P"/>
</dbReference>
<evidence type="ECO:0000256" key="4">
    <source>
        <dbReference type="ARBA" id="ARBA00022679"/>
    </source>
</evidence>
<gene>
    <name evidence="12" type="ORF">Acy02nite_15100</name>
</gene>
<keyword evidence="8" id="KW-0902">Two-component regulatory system</keyword>
<evidence type="ECO:0000259" key="11">
    <source>
        <dbReference type="Pfam" id="PF23539"/>
    </source>
</evidence>
<feature type="transmembrane region" description="Helical" evidence="9">
    <location>
        <begin position="24"/>
        <end position="46"/>
    </location>
</feature>
<dbReference type="GO" id="GO:0005524">
    <property type="term" value="F:ATP binding"/>
    <property type="evidence" value="ECO:0007669"/>
    <property type="project" value="UniProtKB-KW"/>
</dbReference>
<name>A0A919IDK7_9ACTN</name>
<proteinExistence type="predicted"/>
<keyword evidence="3" id="KW-0597">Phosphoprotein</keyword>
<evidence type="ECO:0000256" key="2">
    <source>
        <dbReference type="ARBA" id="ARBA00012438"/>
    </source>
</evidence>
<dbReference type="SUPFAM" id="SSF55874">
    <property type="entry name" value="ATPase domain of HSP90 chaperone/DNA topoisomerase II/histidine kinase"/>
    <property type="match status" value="1"/>
</dbReference>
<evidence type="ECO:0000259" key="10">
    <source>
        <dbReference type="Pfam" id="PF07730"/>
    </source>
</evidence>
<dbReference type="Gene3D" id="3.30.565.10">
    <property type="entry name" value="Histidine kinase-like ATPase, C-terminal domain"/>
    <property type="match status" value="1"/>
</dbReference>
<evidence type="ECO:0000256" key="9">
    <source>
        <dbReference type="SAM" id="Phobius"/>
    </source>
</evidence>
<comment type="caution">
    <text evidence="12">The sequence shown here is derived from an EMBL/GenBank/DDBJ whole genome shotgun (WGS) entry which is preliminary data.</text>
</comment>
<dbReference type="GO" id="GO:0016020">
    <property type="term" value="C:membrane"/>
    <property type="evidence" value="ECO:0007669"/>
    <property type="project" value="InterPro"/>
</dbReference>
<dbReference type="PANTHER" id="PTHR24421:SF10">
    <property type="entry name" value="NITRATE_NITRITE SENSOR PROTEIN NARQ"/>
    <property type="match status" value="1"/>
</dbReference>
<keyword evidence="13" id="KW-1185">Reference proteome</keyword>
<organism evidence="12 13">
    <name type="scientific">Actinoplanes cyaneus</name>
    <dbReference type="NCBI Taxonomy" id="52696"/>
    <lineage>
        <taxon>Bacteria</taxon>
        <taxon>Bacillati</taxon>
        <taxon>Actinomycetota</taxon>
        <taxon>Actinomycetes</taxon>
        <taxon>Micromonosporales</taxon>
        <taxon>Micromonosporaceae</taxon>
        <taxon>Actinoplanes</taxon>
    </lineage>
</organism>
<feature type="domain" description="Signal transduction histidine kinase subgroup 3 dimerisation and phosphoacceptor" evidence="10">
    <location>
        <begin position="186"/>
        <end position="247"/>
    </location>
</feature>
<sequence length="387" mass="40961">MSACGPYSESVGSWDRRTLLVDTVIAGAAVMVCLLFGLAGLAEWYWSALLSVVLVIRRSAPLVFLALVAVLSGVHLVQSGSFAFPGDLVDLVAVHAVAGYGPARSRHLGLLLGVAGSLMVTARALHDGLLSAATLPAALIVAATLAAWSTGLMQRRQRADVIEADHRRRLAEQDSAMRARLATIEERTRISQEMHDIIAHSLASVIAQAEGGRVAARADAVVAGPLFDRIAQIGREALNDVKRLLNSIDCDSPGDFARGLRELPDLLAGVSAAGLDVTLDVSGPEQPLASGMDLAVYRVIQESLTNVLKHATQRRARLSLVWTPARLEVTVTSPPAAPGAEVPREGRGLSGIRQRCSLFNGDCEIAAGETFSVVTRWPLTPLDVAVS</sequence>
<dbReference type="CDD" id="cd16917">
    <property type="entry name" value="HATPase_UhpB-NarQ-NarX-like"/>
    <property type="match status" value="1"/>
</dbReference>
<dbReference type="Proteomes" id="UP000619479">
    <property type="component" value="Unassembled WGS sequence"/>
</dbReference>
<protein>
    <recommendedName>
        <fullName evidence="2">histidine kinase</fullName>
        <ecNumber evidence="2">2.7.13.3</ecNumber>
    </recommendedName>
</protein>
<keyword evidence="7" id="KW-0067">ATP-binding</keyword>
<dbReference type="EC" id="2.7.13.3" evidence="2"/>
<feature type="transmembrane region" description="Helical" evidence="9">
    <location>
        <begin position="58"/>
        <end position="76"/>
    </location>
</feature>
<dbReference type="Pfam" id="PF23539">
    <property type="entry name" value="DUF7134"/>
    <property type="match status" value="1"/>
</dbReference>
<keyword evidence="6" id="KW-0418">Kinase</keyword>
<comment type="catalytic activity">
    <reaction evidence="1">
        <text>ATP + protein L-histidine = ADP + protein N-phospho-L-histidine.</text>
        <dbReference type="EC" id="2.7.13.3"/>
    </reaction>
</comment>
<evidence type="ECO:0000256" key="1">
    <source>
        <dbReference type="ARBA" id="ARBA00000085"/>
    </source>
</evidence>
<dbReference type="GO" id="GO:0000155">
    <property type="term" value="F:phosphorelay sensor kinase activity"/>
    <property type="evidence" value="ECO:0007669"/>
    <property type="project" value="InterPro"/>
</dbReference>